<dbReference type="GO" id="GO:0016757">
    <property type="term" value="F:glycosyltransferase activity"/>
    <property type="evidence" value="ECO:0007669"/>
    <property type="project" value="InterPro"/>
</dbReference>
<sequence length="420" mass="45181">MRILYFLPRYDRAAMGNRIHTEVIEAWRSLGIEAEVLSLAADQRRPSRVVEDGIVVHRLPSGGGLPLRMANRALAPIFPYPYLAGAIVGLRRFFASAPPFDLCHVETAFPLGFAALLASRRAPPLAVTLPGADVMAEPEYDYGYARFRTVRAILPSVFRRALVIRADSPQIRELAIQRGAPPAKVTAIPYNITADSFPPSGEALARVRARSRAELVVRHQLDPERPIIVSLNRLHPFKGIAYLVEALPTVRAAGMAPQVLIVGPNRSTPRFGDYGAFLRRRAAELGVAGDVLLTGAVPHHDAFTYLAGADVAVVPSVAESFSRVVIEACAAGTPPVVTRTTGASAYVAAAQAGLVVEPRSGPAIGEAIVALLRDQTVWKSYSLRAAELAKQFSSSRIAADLAALYRAALRGEPLPEPVMV</sequence>
<dbReference type="PANTHER" id="PTHR12526:SF638">
    <property type="entry name" value="SPORE COAT PROTEIN SA"/>
    <property type="match status" value="1"/>
</dbReference>
<dbReference type="Pfam" id="PF00534">
    <property type="entry name" value="Glycos_transf_1"/>
    <property type="match status" value="1"/>
</dbReference>
<dbReference type="SUPFAM" id="SSF53756">
    <property type="entry name" value="UDP-Glycosyltransferase/glycogen phosphorylase"/>
    <property type="match status" value="1"/>
</dbReference>
<dbReference type="InterPro" id="IPR001296">
    <property type="entry name" value="Glyco_trans_1"/>
</dbReference>
<dbReference type="InterPro" id="IPR028098">
    <property type="entry name" value="Glyco_trans_4-like_N"/>
</dbReference>
<dbReference type="PANTHER" id="PTHR12526">
    <property type="entry name" value="GLYCOSYLTRANSFERASE"/>
    <property type="match status" value="1"/>
</dbReference>
<dbReference type="Pfam" id="PF13579">
    <property type="entry name" value="Glyco_trans_4_4"/>
    <property type="match status" value="1"/>
</dbReference>
<proteinExistence type="predicted"/>
<comment type="caution">
    <text evidence="3">The sequence shown here is derived from an EMBL/GenBank/DDBJ whole genome shotgun (WGS) entry which is preliminary data.</text>
</comment>
<accession>A0A178MDT8</accession>
<evidence type="ECO:0000259" key="2">
    <source>
        <dbReference type="Pfam" id="PF13579"/>
    </source>
</evidence>
<keyword evidence="3" id="KW-0808">Transferase</keyword>
<protein>
    <submittedName>
        <fullName evidence="3">Glycosyl transferase family 1</fullName>
    </submittedName>
</protein>
<dbReference type="Gene3D" id="3.40.50.2000">
    <property type="entry name" value="Glycogen Phosphorylase B"/>
    <property type="match status" value="2"/>
</dbReference>
<evidence type="ECO:0000313" key="4">
    <source>
        <dbReference type="Proteomes" id="UP000078287"/>
    </source>
</evidence>
<dbReference type="AlphaFoldDB" id="A0A178MDT8"/>
<reference evidence="3 4" key="1">
    <citation type="submission" date="2016-04" db="EMBL/GenBank/DDBJ databases">
        <title>Chloroflexus islandicus sp. nov., a thermophilic filamentous anoxygenic phototrophic bacterium from geyser Strokkur (Iceland).</title>
        <authorList>
            <person name="Gaisin V.A."/>
            <person name="Kalashnikov A.M."/>
            <person name="Sukhacheva M.V."/>
            <person name="Grouzdev D.S."/>
            <person name="Ivanov T.M."/>
            <person name="Kuznetsov B."/>
            <person name="Gorlenko V.M."/>
        </authorList>
    </citation>
    <scope>NUCLEOTIDE SEQUENCE [LARGE SCALE GENOMIC DNA]</scope>
    <source>
        <strain evidence="4">isl-2</strain>
    </source>
</reference>
<dbReference type="STRING" id="1707952.A6A03_11000"/>
<evidence type="ECO:0000259" key="1">
    <source>
        <dbReference type="Pfam" id="PF00534"/>
    </source>
</evidence>
<organism evidence="3 4">
    <name type="scientific">Chloroflexus islandicus</name>
    <dbReference type="NCBI Taxonomy" id="1707952"/>
    <lineage>
        <taxon>Bacteria</taxon>
        <taxon>Bacillati</taxon>
        <taxon>Chloroflexota</taxon>
        <taxon>Chloroflexia</taxon>
        <taxon>Chloroflexales</taxon>
        <taxon>Chloroflexineae</taxon>
        <taxon>Chloroflexaceae</taxon>
        <taxon>Chloroflexus</taxon>
    </lineage>
</organism>
<dbReference type="EMBL" id="LWQS01000040">
    <property type="protein sequence ID" value="OAN46980.1"/>
    <property type="molecule type" value="Genomic_DNA"/>
</dbReference>
<dbReference type="CDD" id="cd03801">
    <property type="entry name" value="GT4_PimA-like"/>
    <property type="match status" value="1"/>
</dbReference>
<feature type="domain" description="Glycosyltransferase subfamily 4-like N-terminal" evidence="2">
    <location>
        <begin position="21"/>
        <end position="190"/>
    </location>
</feature>
<dbReference type="OrthoDB" id="140179at2"/>
<name>A0A178MDT8_9CHLR</name>
<dbReference type="Proteomes" id="UP000078287">
    <property type="component" value="Unassembled WGS sequence"/>
</dbReference>
<evidence type="ECO:0000313" key="3">
    <source>
        <dbReference type="EMBL" id="OAN46980.1"/>
    </source>
</evidence>
<keyword evidence="4" id="KW-1185">Reference proteome</keyword>
<dbReference type="RefSeq" id="WP_066784925.1">
    <property type="nucleotide sequence ID" value="NZ_LWQS01000040.1"/>
</dbReference>
<feature type="domain" description="Glycosyl transferase family 1" evidence="1">
    <location>
        <begin position="216"/>
        <end position="375"/>
    </location>
</feature>
<gene>
    <name evidence="3" type="ORF">A6A03_11000</name>
</gene>